<dbReference type="Proteomes" id="UP000029922">
    <property type="component" value="Unassembled WGS sequence"/>
</dbReference>
<dbReference type="GO" id="GO:0008260">
    <property type="term" value="F:succinyl-CoA:3-oxo-acid CoA-transferase activity"/>
    <property type="evidence" value="ECO:0007669"/>
    <property type="project" value="UniProtKB-EC"/>
</dbReference>
<dbReference type="SUPFAM" id="SSF100950">
    <property type="entry name" value="NagB/RpiA/CoA transferase-like"/>
    <property type="match status" value="1"/>
</dbReference>
<dbReference type="Pfam" id="PF01144">
    <property type="entry name" value="CoA_trans"/>
    <property type="match status" value="1"/>
</dbReference>
<dbReference type="SMART" id="SM00882">
    <property type="entry name" value="CoA_trans"/>
    <property type="match status" value="1"/>
</dbReference>
<dbReference type="InterPro" id="IPR004165">
    <property type="entry name" value="CoA_trans_fam_I"/>
</dbReference>
<organism evidence="2 4">
    <name type="scientific">Helicobacter muridarum</name>
    <dbReference type="NCBI Taxonomy" id="216"/>
    <lineage>
        <taxon>Bacteria</taxon>
        <taxon>Pseudomonadati</taxon>
        <taxon>Campylobacterota</taxon>
        <taxon>Epsilonproteobacteria</taxon>
        <taxon>Campylobacterales</taxon>
        <taxon>Helicobacteraceae</taxon>
        <taxon>Helicobacter</taxon>
    </lineage>
</organism>
<dbReference type="InterPro" id="IPR012792">
    <property type="entry name" value="3-oxoacid_CoA-transf_A"/>
</dbReference>
<keyword evidence="4" id="KW-1185">Reference proteome</keyword>
<dbReference type="Gene3D" id="3.40.1080.10">
    <property type="entry name" value="Glutaconate Coenzyme A-transferase"/>
    <property type="match status" value="1"/>
</dbReference>
<dbReference type="PANTHER" id="PTHR13707:SF60">
    <property type="entry name" value="ACETATE COA-TRANSFERASE SUBUNIT ALPHA"/>
    <property type="match status" value="1"/>
</dbReference>
<dbReference type="EC" id="2.8.3.8" evidence="2"/>
<reference evidence="2 4" key="2">
    <citation type="submission" date="2018-06" db="EMBL/GenBank/DDBJ databases">
        <authorList>
            <consortium name="Pathogen Informatics"/>
            <person name="Doyle S."/>
        </authorList>
    </citation>
    <scope>NUCLEOTIDE SEQUENCE [LARGE SCALE GENOMIC DNA]</scope>
    <source>
        <strain evidence="2 4">NCTC12714</strain>
    </source>
</reference>
<evidence type="ECO:0000313" key="4">
    <source>
        <dbReference type="Proteomes" id="UP000255139"/>
    </source>
</evidence>
<dbReference type="EMBL" id="UGJE01000002">
    <property type="protein sequence ID" value="STQ85587.1"/>
    <property type="molecule type" value="Genomic_DNA"/>
</dbReference>
<evidence type="ECO:0000256" key="1">
    <source>
        <dbReference type="ARBA" id="ARBA00022679"/>
    </source>
</evidence>
<protein>
    <submittedName>
        <fullName evidence="3">3-oxoacid CoA-transferase subunit A</fullName>
    </submittedName>
    <submittedName>
        <fullName evidence="2">Succinyl-CoA:3-ketoacid-coenzyme A transferase subunit A</fullName>
        <ecNumber evidence="2">2.8.3.5</ecNumber>
        <ecNumber evidence="2">2.8.3.8</ecNumber>
    </submittedName>
</protein>
<dbReference type="EC" id="2.8.3.5" evidence="2"/>
<dbReference type="OrthoDB" id="9777193at2"/>
<accession>A0A099TZM5</accession>
<reference evidence="3" key="1">
    <citation type="journal article" date="2014" name="Genome Announc.">
        <title>Draft genome sequences of eight enterohepatic helicobacter species isolated from both laboratory and wild rodents.</title>
        <authorList>
            <person name="Sheh A."/>
            <person name="Shen Z."/>
            <person name="Fox J.G."/>
        </authorList>
    </citation>
    <scope>NUCLEOTIDE SEQUENCE [LARGE SCALE GENOMIC DNA]</scope>
    <source>
        <strain evidence="3">ST1</strain>
    </source>
</reference>
<evidence type="ECO:0000313" key="2">
    <source>
        <dbReference type="EMBL" id="STQ85587.1"/>
    </source>
</evidence>
<dbReference type="PANTHER" id="PTHR13707">
    <property type="entry name" value="KETOACID-COENZYME A TRANSFERASE"/>
    <property type="match status" value="1"/>
</dbReference>
<proteinExistence type="predicted"/>
<dbReference type="AlphaFoldDB" id="A0A099TZM5"/>
<dbReference type="Proteomes" id="UP000255139">
    <property type="component" value="Unassembled WGS sequence"/>
</dbReference>
<sequence>MKLISSKEAADLIPHNCVLMMGGFLGCGAPHHTIDAMIEAKIQNLCLIGNDTAYENYGCGKLIATKQVKSLIASHIGTNKETGRQMSAGELEVVIVPQGTLVERIRAGGAGLGGILTPTGIGTDIQNGKDIIKVDGKEYLLEKPLRAEIALIYATYADKYGNLSYKGTTRNFNTVMALAADLVIVEVEEILDTALNPDEIIIPATCVDYIVDINKGK</sequence>
<keyword evidence="1 2" id="KW-0808">Transferase</keyword>
<evidence type="ECO:0000313" key="3">
    <source>
        <dbReference type="EMBL" id="TLE00575.1"/>
    </source>
</evidence>
<dbReference type="STRING" id="216.LS73_07680"/>
<dbReference type="RefSeq" id="WP_034558697.1">
    <property type="nucleotide sequence ID" value="NZ_FZML01000002.1"/>
</dbReference>
<gene>
    <name evidence="2" type="primary">scoA_1</name>
    <name evidence="3" type="ORF">LS73_003965</name>
    <name evidence="2" type="ORF">NCTC12714_00373</name>
</gene>
<dbReference type="EMBL" id="JRPD02000006">
    <property type="protein sequence ID" value="TLE00575.1"/>
    <property type="molecule type" value="Genomic_DNA"/>
</dbReference>
<dbReference type="InterPro" id="IPR037171">
    <property type="entry name" value="NagB/RpiA_transferase-like"/>
</dbReference>
<dbReference type="NCBIfam" id="TIGR02429">
    <property type="entry name" value="pcaI_scoA_fam"/>
    <property type="match status" value="1"/>
</dbReference>
<dbReference type="GO" id="GO:0008775">
    <property type="term" value="F:acetate CoA-transferase activity"/>
    <property type="evidence" value="ECO:0007669"/>
    <property type="project" value="UniProtKB-EC"/>
</dbReference>
<name>A0A099TZM5_9HELI</name>
<dbReference type="PROSITE" id="PS51257">
    <property type="entry name" value="PROKAR_LIPOPROTEIN"/>
    <property type="match status" value="1"/>
</dbReference>